<name>A0A927FIK7_9BURK</name>
<organism evidence="3 4">
    <name type="scientific">Limnohabitans radicicola</name>
    <dbReference type="NCBI Taxonomy" id="2771427"/>
    <lineage>
        <taxon>Bacteria</taxon>
        <taxon>Pseudomonadati</taxon>
        <taxon>Pseudomonadota</taxon>
        <taxon>Betaproteobacteria</taxon>
        <taxon>Burkholderiales</taxon>
        <taxon>Comamonadaceae</taxon>
        <taxon>Limnohabitans</taxon>
    </lineage>
</organism>
<comment type="similarity">
    <text evidence="1">Belongs to the UPF0065 (bug) family.</text>
</comment>
<keyword evidence="2" id="KW-0732">Signal</keyword>
<dbReference type="CDD" id="cd13578">
    <property type="entry name" value="PBP2_Bug27"/>
    <property type="match status" value="1"/>
</dbReference>
<dbReference type="AlphaFoldDB" id="A0A927FIK7"/>
<feature type="chain" id="PRO_5037295792" evidence="2">
    <location>
        <begin position="25"/>
        <end position="326"/>
    </location>
</feature>
<reference evidence="3" key="1">
    <citation type="submission" date="2020-09" db="EMBL/GenBank/DDBJ databases">
        <title>Genome seq and assembly of Limnohabitants sp.</title>
        <authorList>
            <person name="Chhetri G."/>
        </authorList>
    </citation>
    <scope>NUCLEOTIDE SEQUENCE</scope>
    <source>
        <strain evidence="3">JUR4</strain>
    </source>
</reference>
<dbReference type="PANTHER" id="PTHR42928:SF5">
    <property type="entry name" value="BLR1237 PROTEIN"/>
    <property type="match status" value="1"/>
</dbReference>
<dbReference type="PANTHER" id="PTHR42928">
    <property type="entry name" value="TRICARBOXYLATE-BINDING PROTEIN"/>
    <property type="match status" value="1"/>
</dbReference>
<protein>
    <submittedName>
        <fullName evidence="3">Tripartite tricarboxylate transporter substrate binding protein</fullName>
    </submittedName>
</protein>
<evidence type="ECO:0000313" key="4">
    <source>
        <dbReference type="Proteomes" id="UP000647424"/>
    </source>
</evidence>
<evidence type="ECO:0000256" key="2">
    <source>
        <dbReference type="SAM" id="SignalP"/>
    </source>
</evidence>
<accession>A0A927FIK7</accession>
<dbReference type="InterPro" id="IPR005064">
    <property type="entry name" value="BUG"/>
</dbReference>
<dbReference type="RefSeq" id="WP_191819184.1">
    <property type="nucleotide sequence ID" value="NZ_JACYFT010000002.1"/>
</dbReference>
<comment type="caution">
    <text evidence="3">The sequence shown here is derived from an EMBL/GenBank/DDBJ whole genome shotgun (WGS) entry which is preliminary data.</text>
</comment>
<dbReference type="PIRSF" id="PIRSF017082">
    <property type="entry name" value="YflP"/>
    <property type="match status" value="1"/>
</dbReference>
<dbReference type="EMBL" id="JACYFT010000002">
    <property type="protein sequence ID" value="MBD8050697.1"/>
    <property type="molecule type" value="Genomic_DNA"/>
</dbReference>
<evidence type="ECO:0000313" key="3">
    <source>
        <dbReference type="EMBL" id="MBD8050697.1"/>
    </source>
</evidence>
<dbReference type="Proteomes" id="UP000647424">
    <property type="component" value="Unassembled WGS sequence"/>
</dbReference>
<proteinExistence type="inferred from homology"/>
<evidence type="ECO:0000256" key="1">
    <source>
        <dbReference type="ARBA" id="ARBA00006987"/>
    </source>
</evidence>
<dbReference type="SUPFAM" id="SSF53850">
    <property type="entry name" value="Periplasmic binding protein-like II"/>
    <property type="match status" value="1"/>
</dbReference>
<dbReference type="Gene3D" id="3.40.190.10">
    <property type="entry name" value="Periplasmic binding protein-like II"/>
    <property type="match status" value="1"/>
</dbReference>
<dbReference type="Pfam" id="PF03401">
    <property type="entry name" value="TctC"/>
    <property type="match status" value="1"/>
</dbReference>
<gene>
    <name evidence="3" type="ORF">IC609_09080</name>
</gene>
<sequence length="326" mass="34139">MRLTRLFQTAALALAAAAVPTSQAQTPNWPSKPIRWIVPYTPGGITDNATRMVVQKISEQTGWSIVVDNKPGANSILGADLAAKAPADGHTFVTVIGAHAANATLYAGRLPYDPVKSFAPVSLVGIAPLVMTVNNNLPVKNIKELIEYAKARPGKVAFGSSGVGAAAHLTQELFKQVAGVDMVHVPYKGTQPALTDLMGGNIQILTDTASALMPHVRAGKIKGMAVFSSQRVPGAAEVPTITESGGPAIEGSTWVLFLTPSGVPKDIVRRMSAETAKALNSPDIKAKFEALGIITGDTSPEFAAKFLDDEIVKWAKVITAAGVKAE</sequence>
<dbReference type="Gene3D" id="3.40.190.150">
    <property type="entry name" value="Bordetella uptake gene, domain 1"/>
    <property type="match status" value="1"/>
</dbReference>
<dbReference type="InterPro" id="IPR042100">
    <property type="entry name" value="Bug_dom1"/>
</dbReference>
<keyword evidence="4" id="KW-1185">Reference proteome</keyword>
<feature type="signal peptide" evidence="2">
    <location>
        <begin position="1"/>
        <end position="24"/>
    </location>
</feature>